<feature type="transmembrane region" description="Helical" evidence="1">
    <location>
        <begin position="123"/>
        <end position="142"/>
    </location>
</feature>
<dbReference type="GO" id="GO:0005737">
    <property type="term" value="C:cytoplasm"/>
    <property type="evidence" value="ECO:0000314"/>
    <property type="project" value="GeneDB"/>
</dbReference>
<sequence>MMEVGGWQNMRVEQHGGPLVLVDYRTFTHIPCCTFFFCFLLAFFFLRFTCVMLFSLLLLLLLLSFLFGCLSLSYLLNDTSLFDLCVVHLFCVCFVFVFIRINILLPTFFFLLFRFAVWLRGDLVFVFFCFFFSLLFVFFFPFPTVGIDACGFCVRASTAGLCESAFSLFALLTYICASPPLFFLFFLFLFLPFVCVLFAHEHGLLYVYLTPVFHPFMCLLVRY</sequence>
<reference evidence="2 3" key="1">
    <citation type="journal article" date="2005" name="Science">
        <title>Comparative genomics of trypanosomatid parasitic protozoa.</title>
        <authorList>
            <person name="El-Sayed N.M."/>
            <person name="Myler P.J."/>
            <person name="Blandin G."/>
            <person name="Berriman M."/>
            <person name="Crabtree J."/>
            <person name="Aggarwal G."/>
            <person name="Caler E."/>
            <person name="Renauld H."/>
            <person name="Worthey E.A."/>
            <person name="Hertz-Fowler C."/>
            <person name="Ghedin E."/>
            <person name="Peacock C."/>
            <person name="Bartholomeu D.C."/>
            <person name="Haas B.J."/>
            <person name="Tran A.N."/>
            <person name="Wortman J.R."/>
            <person name="Alsmark U.C."/>
            <person name="Angiuoli S."/>
            <person name="Anupama A."/>
            <person name="Badger J."/>
            <person name="Bringaud F."/>
            <person name="Cadag E."/>
            <person name="Carlton J.M."/>
            <person name="Cerqueira G.C."/>
            <person name="Creasy T."/>
            <person name="Delcher A.L."/>
            <person name="Djikeng A."/>
            <person name="Embley T.M."/>
            <person name="Hauser C."/>
            <person name="Ivens A.C."/>
            <person name="Kummerfeld S.K."/>
            <person name="Pereira-Leal J.B."/>
            <person name="Nilsson D."/>
            <person name="Peterson J."/>
            <person name="Salzberg S.L."/>
            <person name="Shallom J."/>
            <person name="Silva J.C."/>
            <person name="Sundaram J."/>
            <person name="Westenberger S."/>
            <person name="White O."/>
            <person name="Melville S.E."/>
            <person name="Donelson J.E."/>
            <person name="Andersson B."/>
            <person name="Stuart K.D."/>
            <person name="Hall N."/>
        </authorList>
    </citation>
    <scope>NUCLEOTIDE SEQUENCE [LARGE SCALE GENOMIC DNA]</scope>
    <source>
        <strain evidence="2 3">927/4 GUTat10.1</strain>
    </source>
</reference>
<protein>
    <submittedName>
        <fullName evidence="2">Uncharacterized protein</fullName>
    </submittedName>
</protein>
<feature type="transmembrane region" description="Helical" evidence="1">
    <location>
        <begin position="53"/>
        <end position="75"/>
    </location>
</feature>
<accession>Q38BF9</accession>
<feature type="transmembrane region" description="Helical" evidence="1">
    <location>
        <begin position="205"/>
        <end position="221"/>
    </location>
</feature>
<evidence type="ECO:0000313" key="2">
    <source>
        <dbReference type="EMBL" id="EAN77861.1"/>
    </source>
</evidence>
<dbReference type="AlphaFoldDB" id="Q38BF9"/>
<evidence type="ECO:0000313" key="3">
    <source>
        <dbReference type="Proteomes" id="UP000008524"/>
    </source>
</evidence>
<dbReference type="RefSeq" id="XP_822689.1">
    <property type="nucleotide sequence ID" value="XM_817596.1"/>
</dbReference>
<keyword evidence="1" id="KW-0472">Membrane</keyword>
<dbReference type="GO" id="GO:0031981">
    <property type="term" value="C:nuclear lumen"/>
    <property type="evidence" value="ECO:0000314"/>
    <property type="project" value="GeneDB"/>
</dbReference>
<keyword evidence="3" id="KW-1185">Reference proteome</keyword>
<feature type="transmembrane region" description="Helical" evidence="1">
    <location>
        <begin position="87"/>
        <end position="111"/>
    </location>
</feature>
<dbReference type="EMBL" id="CM000208">
    <property type="protein sequence ID" value="EAN77861.1"/>
    <property type="molecule type" value="Genomic_DNA"/>
</dbReference>
<name>Q38BF9_TRYB2</name>
<gene>
    <name evidence="2" type="ORF">Tb10.70.2820</name>
</gene>
<dbReference type="PaxDb" id="5691-EAN77861"/>
<organism evidence="2 3">
    <name type="scientific">Trypanosoma brucei brucei (strain 927/4 GUTat10.1)</name>
    <dbReference type="NCBI Taxonomy" id="185431"/>
    <lineage>
        <taxon>Eukaryota</taxon>
        <taxon>Discoba</taxon>
        <taxon>Euglenozoa</taxon>
        <taxon>Kinetoplastea</taxon>
        <taxon>Metakinetoplastina</taxon>
        <taxon>Trypanosomatida</taxon>
        <taxon>Trypanosomatidae</taxon>
        <taxon>Trypanosoma</taxon>
    </lineage>
</organism>
<feature type="transmembrane region" description="Helical" evidence="1">
    <location>
        <begin position="27"/>
        <end position="46"/>
    </location>
</feature>
<reference evidence="2 3" key="2">
    <citation type="journal article" date="2005" name="Science">
        <title>The genome of the African trypanosome Trypanosoma brucei.</title>
        <authorList>
            <person name="Berriman M."/>
            <person name="Ghedin E."/>
            <person name="Hertz-Fowler C."/>
            <person name="Blandin G."/>
            <person name="Renauld H."/>
            <person name="Bartholomeu D.C."/>
            <person name="Lennard N.J."/>
            <person name="Caler E."/>
            <person name="Hamlin N.E."/>
            <person name="Haas B."/>
            <person name="Bohme U."/>
            <person name="Hannick L."/>
            <person name="Aslett M.A."/>
            <person name="Shallom J."/>
            <person name="Marcello L."/>
            <person name="Hou L."/>
            <person name="Wickstead B."/>
            <person name="Alsmark U.C."/>
            <person name="Arrowsmith C."/>
            <person name="Atkin R.J."/>
            <person name="Barron A.J."/>
            <person name="Bringaud F."/>
            <person name="Brooks K."/>
            <person name="Carrington M."/>
            <person name="Cherevach I."/>
            <person name="Chillingworth T.J."/>
            <person name="Churcher C."/>
            <person name="Clark L.N."/>
            <person name="Corton C.H."/>
            <person name="Cronin A."/>
            <person name="Davies R.M."/>
            <person name="Doggett J."/>
            <person name="Djikeng A."/>
            <person name="Feldblyum T."/>
            <person name="Field M.C."/>
            <person name="Fraser A."/>
            <person name="Goodhead I."/>
            <person name="Hance Z."/>
            <person name="Harper D."/>
            <person name="Harris B.R."/>
            <person name="Hauser H."/>
            <person name="Hostetler J."/>
            <person name="Ivens A."/>
            <person name="Jagels K."/>
            <person name="Johnson D."/>
            <person name="Johnson J."/>
            <person name="Jones K."/>
            <person name="Kerhornou A.X."/>
            <person name="Koo H."/>
            <person name="Larke N."/>
            <person name="Landfear S."/>
            <person name="Larkin C."/>
            <person name="Leech V."/>
            <person name="Line A."/>
            <person name="Lord A."/>
            <person name="Macleod A."/>
            <person name="Mooney P.J."/>
            <person name="Moule S."/>
            <person name="Martin D.M."/>
            <person name="Morgan G.W."/>
            <person name="Mungall K."/>
            <person name="Norbertczak H."/>
            <person name="Ormond D."/>
            <person name="Pai G."/>
            <person name="Peacock C.S."/>
            <person name="Peterson J."/>
            <person name="Quail M.A."/>
            <person name="Rabbinowitsch E."/>
            <person name="Rajandream M.A."/>
            <person name="Reitter C."/>
            <person name="Salzberg S.L."/>
            <person name="Sanders M."/>
            <person name="Schobel S."/>
            <person name="Sharp S."/>
            <person name="Simmonds M."/>
            <person name="Simpson A.J."/>
            <person name="Tallon L."/>
            <person name="Turner C.M."/>
            <person name="Tait A."/>
            <person name="Tivey A.R."/>
            <person name="Van Aken S."/>
            <person name="Walker D."/>
            <person name="Wanless D."/>
            <person name="Wang S."/>
            <person name="White B."/>
            <person name="White O."/>
            <person name="Whitehead S."/>
            <person name="Woodward J."/>
            <person name="Wortman J."/>
            <person name="Adams M.D."/>
            <person name="Embley T.M."/>
            <person name="Gull K."/>
            <person name="Ullu E."/>
            <person name="Barry J.D."/>
            <person name="Fairlamb A.H."/>
            <person name="Opperdoes F."/>
            <person name="Barrell B.G."/>
            <person name="Donelson J.E."/>
            <person name="Hall N."/>
            <person name="Fraser C.M."/>
            <person name="Melville S.E."/>
            <person name="El-Sayed N.M."/>
        </authorList>
    </citation>
    <scope>NUCLEOTIDE SEQUENCE [LARGE SCALE GENOMIC DNA]</scope>
    <source>
        <strain evidence="2 3">927/4 GUTat10.1</strain>
    </source>
</reference>
<evidence type="ECO:0000256" key="1">
    <source>
        <dbReference type="SAM" id="Phobius"/>
    </source>
</evidence>
<feature type="transmembrane region" description="Helical" evidence="1">
    <location>
        <begin position="181"/>
        <end position="199"/>
    </location>
</feature>
<dbReference type="InParanoid" id="Q38BF9"/>
<dbReference type="GO" id="GO:0097014">
    <property type="term" value="C:ciliary plasm"/>
    <property type="evidence" value="ECO:0000314"/>
    <property type="project" value="GeneDB"/>
</dbReference>
<dbReference type="GeneID" id="3662103"/>
<proteinExistence type="predicted"/>
<keyword evidence="1" id="KW-1133">Transmembrane helix</keyword>
<dbReference type="Proteomes" id="UP000008524">
    <property type="component" value="Chromosome 10"/>
</dbReference>
<dbReference type="KEGG" id="tbr:Tb10.70.2820"/>
<keyword evidence="1" id="KW-0812">Transmembrane</keyword>
<feature type="transmembrane region" description="Helical" evidence="1">
    <location>
        <begin position="154"/>
        <end position="174"/>
    </location>
</feature>